<dbReference type="PANTHER" id="PTHR10579">
    <property type="entry name" value="CALCIUM-ACTIVATED CHLORIDE CHANNEL REGULATOR"/>
    <property type="match status" value="1"/>
</dbReference>
<sequence length="97" mass="10665">MGIKIQNLGPNDQLSLIAFSSTVCRLFPLHRRSDTGKHQALQAANSLVANRGPHIAEGFRKDIKIMEDQRKKNPITGIILLSDGQDTYTVHGSNGNQ</sequence>
<keyword evidence="3" id="KW-1185">Reference proteome</keyword>
<dbReference type="InterPro" id="IPR051266">
    <property type="entry name" value="CLCR"/>
</dbReference>
<dbReference type="Proteomes" id="UP000823749">
    <property type="component" value="Chromosome 10"/>
</dbReference>
<dbReference type="InterPro" id="IPR002035">
    <property type="entry name" value="VWF_A"/>
</dbReference>
<reference evidence="2" key="1">
    <citation type="submission" date="2020-08" db="EMBL/GenBank/DDBJ databases">
        <title>Plant Genome Project.</title>
        <authorList>
            <person name="Zhang R.-G."/>
        </authorList>
    </citation>
    <scope>NUCLEOTIDE SEQUENCE</scope>
    <source>
        <strain evidence="2">WSP0</strain>
        <tissue evidence="2">Leaf</tissue>
    </source>
</reference>
<accession>A0AAV6IPU0</accession>
<dbReference type="EMBL" id="JACTNZ010000010">
    <property type="protein sequence ID" value="KAG5529019.1"/>
    <property type="molecule type" value="Genomic_DNA"/>
</dbReference>
<gene>
    <name evidence="2" type="ORF">RHGRI_029625</name>
</gene>
<dbReference type="AlphaFoldDB" id="A0AAV6IPU0"/>
<evidence type="ECO:0000313" key="2">
    <source>
        <dbReference type="EMBL" id="KAG5529019.1"/>
    </source>
</evidence>
<comment type="caution">
    <text evidence="2">The sequence shown here is derived from an EMBL/GenBank/DDBJ whole genome shotgun (WGS) entry which is preliminary data.</text>
</comment>
<dbReference type="InterPro" id="IPR036465">
    <property type="entry name" value="vWFA_dom_sf"/>
</dbReference>
<proteinExistence type="predicted"/>
<dbReference type="Pfam" id="PF13519">
    <property type="entry name" value="VWA_2"/>
    <property type="match status" value="1"/>
</dbReference>
<feature type="domain" description="VWFA" evidence="1">
    <location>
        <begin position="7"/>
        <end position="85"/>
    </location>
</feature>
<protein>
    <recommendedName>
        <fullName evidence="1">VWFA domain-containing protein</fullName>
    </recommendedName>
</protein>
<organism evidence="2 3">
    <name type="scientific">Rhododendron griersonianum</name>
    <dbReference type="NCBI Taxonomy" id="479676"/>
    <lineage>
        <taxon>Eukaryota</taxon>
        <taxon>Viridiplantae</taxon>
        <taxon>Streptophyta</taxon>
        <taxon>Embryophyta</taxon>
        <taxon>Tracheophyta</taxon>
        <taxon>Spermatophyta</taxon>
        <taxon>Magnoliopsida</taxon>
        <taxon>eudicotyledons</taxon>
        <taxon>Gunneridae</taxon>
        <taxon>Pentapetalae</taxon>
        <taxon>asterids</taxon>
        <taxon>Ericales</taxon>
        <taxon>Ericaceae</taxon>
        <taxon>Ericoideae</taxon>
        <taxon>Rhodoreae</taxon>
        <taxon>Rhododendron</taxon>
    </lineage>
</organism>
<name>A0AAV6IPU0_9ERIC</name>
<evidence type="ECO:0000259" key="1">
    <source>
        <dbReference type="Pfam" id="PF13519"/>
    </source>
</evidence>
<dbReference type="SUPFAM" id="SSF53300">
    <property type="entry name" value="vWA-like"/>
    <property type="match status" value="1"/>
</dbReference>
<dbReference type="Gene3D" id="3.40.50.410">
    <property type="entry name" value="von Willebrand factor, type A domain"/>
    <property type="match status" value="1"/>
</dbReference>
<dbReference type="PANTHER" id="PTHR10579:SF43">
    <property type="entry name" value="ZINC FINGER (C3HC4-TYPE RING FINGER) FAMILY PROTEIN"/>
    <property type="match status" value="1"/>
</dbReference>
<evidence type="ECO:0000313" key="3">
    <source>
        <dbReference type="Proteomes" id="UP000823749"/>
    </source>
</evidence>